<dbReference type="Proteomes" id="UP000217790">
    <property type="component" value="Unassembled WGS sequence"/>
</dbReference>
<reference evidence="2" key="1">
    <citation type="journal article" date="2017" name="Nat. Ecol. Evol.">
        <title>Genome expansion and lineage-specific genetic innovations in the forest pathogenic fungi Armillaria.</title>
        <authorList>
            <person name="Sipos G."/>
            <person name="Prasanna A.N."/>
            <person name="Walter M.C."/>
            <person name="O'Connor E."/>
            <person name="Balint B."/>
            <person name="Krizsan K."/>
            <person name="Kiss B."/>
            <person name="Hess J."/>
            <person name="Varga T."/>
            <person name="Slot J."/>
            <person name="Riley R."/>
            <person name="Boka B."/>
            <person name="Rigling D."/>
            <person name="Barry K."/>
            <person name="Lee J."/>
            <person name="Mihaltcheva S."/>
            <person name="LaButti K."/>
            <person name="Lipzen A."/>
            <person name="Waldron R."/>
            <person name="Moloney N.M."/>
            <person name="Sperisen C."/>
            <person name="Kredics L."/>
            <person name="Vagvoelgyi C."/>
            <person name="Patrignani A."/>
            <person name="Fitzpatrick D."/>
            <person name="Nagy I."/>
            <person name="Doyle S."/>
            <person name="Anderson J.B."/>
            <person name="Grigoriev I.V."/>
            <person name="Gueldener U."/>
            <person name="Muensterkoetter M."/>
            <person name="Nagy L.G."/>
        </authorList>
    </citation>
    <scope>NUCLEOTIDE SEQUENCE [LARGE SCALE GENOMIC DNA]</scope>
    <source>
        <strain evidence="2">Ar21-2</strain>
    </source>
</reference>
<evidence type="ECO:0000313" key="1">
    <source>
        <dbReference type="EMBL" id="PBK88781.1"/>
    </source>
</evidence>
<dbReference type="EMBL" id="KZ293671">
    <property type="protein sequence ID" value="PBK88781.1"/>
    <property type="molecule type" value="Genomic_DNA"/>
</dbReference>
<dbReference type="OrthoDB" id="3257768at2759"/>
<keyword evidence="2" id="KW-1185">Reference proteome</keyword>
<evidence type="ECO:0000313" key="2">
    <source>
        <dbReference type="Proteomes" id="UP000217790"/>
    </source>
</evidence>
<dbReference type="STRING" id="47427.A0A2H3D0H6"/>
<dbReference type="AlphaFoldDB" id="A0A2H3D0H6"/>
<sequence>WAVVNALTLLTKKMGPGSRHDTLDNHFSYHNFLKLIRFSKSFYYTNFINALPDLTLVAEWTQLVCDWKQDKSKPMPYLSAEEHDVECGGSDTTEADLKAKLKEDECKAKEHGELLLHEISATSCLGLGLLIEDSQYVFLLSFWNILDISIKTALFWQDNR</sequence>
<dbReference type="OMA" id="IVETWER"/>
<dbReference type="InParanoid" id="A0A2H3D0H6"/>
<name>A0A2H3D0H6_ARMGA</name>
<gene>
    <name evidence="1" type="ORF">ARMGADRAFT_936820</name>
</gene>
<protein>
    <submittedName>
        <fullName evidence="1">Uncharacterized protein</fullName>
    </submittedName>
</protein>
<accession>A0A2H3D0H6</accession>
<feature type="non-terminal residue" evidence="1">
    <location>
        <position position="1"/>
    </location>
</feature>
<organism evidence="1 2">
    <name type="scientific">Armillaria gallica</name>
    <name type="common">Bulbous honey fungus</name>
    <name type="synonym">Armillaria bulbosa</name>
    <dbReference type="NCBI Taxonomy" id="47427"/>
    <lineage>
        <taxon>Eukaryota</taxon>
        <taxon>Fungi</taxon>
        <taxon>Dikarya</taxon>
        <taxon>Basidiomycota</taxon>
        <taxon>Agaricomycotina</taxon>
        <taxon>Agaricomycetes</taxon>
        <taxon>Agaricomycetidae</taxon>
        <taxon>Agaricales</taxon>
        <taxon>Marasmiineae</taxon>
        <taxon>Physalacriaceae</taxon>
        <taxon>Armillaria</taxon>
    </lineage>
</organism>
<proteinExistence type="predicted"/>